<comment type="caution">
    <text evidence="2">The sequence shown here is derived from an EMBL/GenBank/DDBJ whole genome shotgun (WGS) entry which is preliminary data.</text>
</comment>
<dbReference type="RefSeq" id="WP_058064208.1">
    <property type="nucleotide sequence ID" value="NZ_JAMOHR010000021.1"/>
</dbReference>
<sequence>MRPTAKLLLLTLLTTMVLTGCSRATLVYRNIDMLVPWTLNDYLDLDRSQQRELRQRLREHLAWHCSTQLPELLASVEQLERDSADGQLDQSDLQPHYRAVREAMHTIAVEITPTASNVLRALSDDQVAELRKGLEENRREHREKYLAPPLDQQIRERAERMQERLAYWFGDLNAEQRQRVLVWAHALREQNSRWLENRERWQTMLLAAVEDRQDDDFDNRIAQLLQEREALMNESDRATLQRAEQAGLELVADLYNLADDGQRTHLTGRLAQLRKDFGSLKCMTPAA</sequence>
<evidence type="ECO:0000313" key="2">
    <source>
        <dbReference type="EMBL" id="PNF57710.1"/>
    </source>
</evidence>
<dbReference type="Pfam" id="PF19795">
    <property type="entry name" value="DUF6279"/>
    <property type="match status" value="1"/>
</dbReference>
<accession>A0A2N8R9E7</accession>
<organism evidence="2 3">
    <name type="scientific">Stutzerimonas stutzeri</name>
    <name type="common">Pseudomonas stutzeri</name>
    <dbReference type="NCBI Taxonomy" id="316"/>
    <lineage>
        <taxon>Bacteria</taxon>
        <taxon>Pseudomonadati</taxon>
        <taxon>Pseudomonadota</taxon>
        <taxon>Gammaproteobacteria</taxon>
        <taxon>Pseudomonadales</taxon>
        <taxon>Pseudomonadaceae</taxon>
        <taxon>Stutzerimonas</taxon>
    </lineage>
</organism>
<protein>
    <recommendedName>
        <fullName evidence="4">Lipoprotein</fullName>
    </recommendedName>
</protein>
<dbReference type="InterPro" id="IPR016875">
    <property type="entry name" value="UCP028200"/>
</dbReference>
<dbReference type="PIRSF" id="PIRSF028200">
    <property type="entry name" value="UCP028200"/>
    <property type="match status" value="1"/>
</dbReference>
<dbReference type="PROSITE" id="PS51257">
    <property type="entry name" value="PROKAR_LIPOPROTEIN"/>
    <property type="match status" value="1"/>
</dbReference>
<evidence type="ECO:0000313" key="3">
    <source>
        <dbReference type="Proteomes" id="UP000236003"/>
    </source>
</evidence>
<evidence type="ECO:0008006" key="4">
    <source>
        <dbReference type="Google" id="ProtNLM"/>
    </source>
</evidence>
<name>A0A2N8R9E7_STUST</name>
<keyword evidence="1" id="KW-0175">Coiled coil</keyword>
<reference evidence="2 3" key="1">
    <citation type="submission" date="2018-01" db="EMBL/GenBank/DDBJ databases">
        <title>Denitrification phenotypes of diverse strains of Pseudomonas stutzeri.</title>
        <authorList>
            <person name="Milligan D.A."/>
            <person name="Bergaust L."/>
            <person name="Bakken L.R."/>
            <person name="Frostegard A."/>
        </authorList>
    </citation>
    <scope>NUCLEOTIDE SEQUENCE [LARGE SCALE GENOMIC DNA]</scope>
    <source>
        <strain evidence="2 3">CCUG 44592</strain>
    </source>
</reference>
<evidence type="ECO:0000256" key="1">
    <source>
        <dbReference type="SAM" id="Coils"/>
    </source>
</evidence>
<dbReference type="EMBL" id="POUM01000022">
    <property type="protein sequence ID" value="PNF57710.1"/>
    <property type="molecule type" value="Genomic_DNA"/>
</dbReference>
<proteinExistence type="predicted"/>
<dbReference type="AlphaFoldDB" id="A0A2N8R9E7"/>
<dbReference type="Proteomes" id="UP000236003">
    <property type="component" value="Unassembled WGS sequence"/>
</dbReference>
<gene>
    <name evidence="2" type="ORF">CXK99_20270</name>
</gene>
<feature type="coiled-coil region" evidence="1">
    <location>
        <begin position="214"/>
        <end position="241"/>
    </location>
</feature>